<evidence type="ECO:0000256" key="13">
    <source>
        <dbReference type="ARBA" id="ARBA00033392"/>
    </source>
</evidence>
<dbReference type="InterPro" id="IPR016009">
    <property type="entry name" value="tRNA_MeTrfase_TRMD/TRM10"/>
</dbReference>
<dbReference type="EC" id="2.1.1.228" evidence="5 15"/>
<comment type="similarity">
    <text evidence="3 15 17">Belongs to the RNA methyltransferase TrmD family.</text>
</comment>
<evidence type="ECO:0000256" key="3">
    <source>
        <dbReference type="ARBA" id="ARBA00007630"/>
    </source>
</evidence>
<dbReference type="Proteomes" id="UP001304300">
    <property type="component" value="Chromosome"/>
</dbReference>
<dbReference type="NCBIfam" id="NF000648">
    <property type="entry name" value="PRK00026.1"/>
    <property type="match status" value="1"/>
</dbReference>
<evidence type="ECO:0000256" key="16">
    <source>
        <dbReference type="PIRSR" id="PIRSR000386-1"/>
    </source>
</evidence>
<feature type="binding site" evidence="15 16">
    <location>
        <begin position="133"/>
        <end position="138"/>
    </location>
    <ligand>
        <name>S-adenosyl-L-methionine</name>
        <dbReference type="ChEBI" id="CHEBI:59789"/>
    </ligand>
</feature>
<protein>
    <recommendedName>
        <fullName evidence="6 15">tRNA (guanine-N(1)-)-methyltransferase</fullName>
        <ecNumber evidence="5 15">2.1.1.228</ecNumber>
    </recommendedName>
    <alternativeName>
        <fullName evidence="12 15">M1G-methyltransferase</fullName>
    </alternativeName>
    <alternativeName>
        <fullName evidence="13 15">tRNA [GM37] methyltransferase</fullName>
    </alternativeName>
</protein>
<sequence>MSLKRIDIITLFPAMADAVLAESMIGRAQRSGAVEIQIHNLRDWSKDKHNTVDDRPFGGGAGMLLKPEPLFDAIESLKTEDSTVIFLCPDGEQLGTPLVRDLAEHKHLILISGHYDGIDQRVRDMLVDREISIGDYVLTNGTLPALVLVDCVCRYIPGVLGEEKSLTQDSFHDSLLGFPQFTRPAEFRGVAVPEILLSGDHKAVERWRKEEQINKTRERRPDLLDKQPE</sequence>
<feature type="domain" description="tRNA methyltransferase TRMD/TRM10-type" evidence="18">
    <location>
        <begin position="5"/>
        <end position="225"/>
    </location>
</feature>
<reference evidence="19 20" key="1">
    <citation type="submission" date="2023-10" db="EMBL/GenBank/DDBJ databases">
        <title>Rubellicoccus peritrichatus gen. nov., sp. nov., isolated from an algae of coral reef tank.</title>
        <authorList>
            <person name="Luo J."/>
        </authorList>
    </citation>
    <scope>NUCLEOTIDE SEQUENCE [LARGE SCALE GENOMIC DNA]</scope>
    <source>
        <strain evidence="19 20">CR14</strain>
    </source>
</reference>
<evidence type="ECO:0000256" key="14">
    <source>
        <dbReference type="ARBA" id="ARBA00047783"/>
    </source>
</evidence>
<evidence type="ECO:0000256" key="6">
    <source>
        <dbReference type="ARBA" id="ARBA00014679"/>
    </source>
</evidence>
<evidence type="ECO:0000256" key="9">
    <source>
        <dbReference type="ARBA" id="ARBA00022679"/>
    </source>
</evidence>
<dbReference type="PANTHER" id="PTHR46417:SF1">
    <property type="entry name" value="TRNA (GUANINE-N(1)-)-METHYLTRANSFERASE"/>
    <property type="match status" value="1"/>
</dbReference>
<evidence type="ECO:0000256" key="8">
    <source>
        <dbReference type="ARBA" id="ARBA00022603"/>
    </source>
</evidence>
<dbReference type="HAMAP" id="MF_00605">
    <property type="entry name" value="TrmD"/>
    <property type="match status" value="1"/>
</dbReference>
<evidence type="ECO:0000256" key="4">
    <source>
        <dbReference type="ARBA" id="ARBA00011738"/>
    </source>
</evidence>
<evidence type="ECO:0000259" key="18">
    <source>
        <dbReference type="Pfam" id="PF01746"/>
    </source>
</evidence>
<dbReference type="InterPro" id="IPR002649">
    <property type="entry name" value="tRNA_m1G_MeTrfase_TrmD"/>
</dbReference>
<dbReference type="InterPro" id="IPR029026">
    <property type="entry name" value="tRNA_m1G_MTases_N"/>
</dbReference>
<organism evidence="19 20">
    <name type="scientific">Rubellicoccus peritrichatus</name>
    <dbReference type="NCBI Taxonomy" id="3080537"/>
    <lineage>
        <taxon>Bacteria</taxon>
        <taxon>Pseudomonadati</taxon>
        <taxon>Verrucomicrobiota</taxon>
        <taxon>Opitutia</taxon>
        <taxon>Puniceicoccales</taxon>
        <taxon>Cerasicoccaceae</taxon>
        <taxon>Rubellicoccus</taxon>
    </lineage>
</organism>
<dbReference type="FunFam" id="3.40.1280.10:FF:000001">
    <property type="entry name" value="tRNA (guanine-N(1)-)-methyltransferase"/>
    <property type="match status" value="1"/>
</dbReference>
<dbReference type="KEGG" id="puo:RZN69_00345"/>
<keyword evidence="9 15" id="KW-0808">Transferase</keyword>
<name>A0AAQ3L9V6_9BACT</name>
<keyword evidence="11 15" id="KW-0819">tRNA processing</keyword>
<evidence type="ECO:0000256" key="2">
    <source>
        <dbReference type="ARBA" id="ARBA00004496"/>
    </source>
</evidence>
<dbReference type="InterPro" id="IPR029028">
    <property type="entry name" value="Alpha/beta_knot_MTases"/>
</dbReference>
<keyword evidence="20" id="KW-1185">Reference proteome</keyword>
<dbReference type="GO" id="GO:0002939">
    <property type="term" value="P:tRNA N1-guanine methylation"/>
    <property type="evidence" value="ECO:0007669"/>
    <property type="project" value="TreeGrafter"/>
</dbReference>
<dbReference type="Gene3D" id="3.40.1280.10">
    <property type="match status" value="1"/>
</dbReference>
<evidence type="ECO:0000256" key="11">
    <source>
        <dbReference type="ARBA" id="ARBA00022694"/>
    </source>
</evidence>
<comment type="catalytic activity">
    <reaction evidence="14 15 17">
        <text>guanosine(37) in tRNA + S-adenosyl-L-methionine = N(1)-methylguanosine(37) in tRNA + S-adenosyl-L-homocysteine + H(+)</text>
        <dbReference type="Rhea" id="RHEA:36899"/>
        <dbReference type="Rhea" id="RHEA-COMP:10145"/>
        <dbReference type="Rhea" id="RHEA-COMP:10147"/>
        <dbReference type="ChEBI" id="CHEBI:15378"/>
        <dbReference type="ChEBI" id="CHEBI:57856"/>
        <dbReference type="ChEBI" id="CHEBI:59789"/>
        <dbReference type="ChEBI" id="CHEBI:73542"/>
        <dbReference type="ChEBI" id="CHEBI:74269"/>
        <dbReference type="EC" id="2.1.1.228"/>
    </reaction>
</comment>
<evidence type="ECO:0000256" key="17">
    <source>
        <dbReference type="RuleBase" id="RU003464"/>
    </source>
</evidence>
<dbReference type="RefSeq" id="WP_317834000.1">
    <property type="nucleotide sequence ID" value="NZ_CP136920.1"/>
</dbReference>
<keyword evidence="10 15" id="KW-0949">S-adenosyl-L-methionine</keyword>
<dbReference type="PANTHER" id="PTHR46417">
    <property type="entry name" value="TRNA (GUANINE-N(1)-)-METHYLTRANSFERASE"/>
    <property type="match status" value="1"/>
</dbReference>
<dbReference type="NCBIfam" id="TIGR00088">
    <property type="entry name" value="trmD"/>
    <property type="match status" value="1"/>
</dbReference>
<dbReference type="InterPro" id="IPR023148">
    <property type="entry name" value="tRNA_m1G_MeTrfase_C_sf"/>
</dbReference>
<evidence type="ECO:0000256" key="1">
    <source>
        <dbReference type="ARBA" id="ARBA00002634"/>
    </source>
</evidence>
<accession>A0AAQ3L9V6</accession>
<keyword evidence="8 15" id="KW-0489">Methyltransferase</keyword>
<evidence type="ECO:0000256" key="12">
    <source>
        <dbReference type="ARBA" id="ARBA00029736"/>
    </source>
</evidence>
<feature type="binding site" evidence="15 16">
    <location>
        <position position="113"/>
    </location>
    <ligand>
        <name>S-adenosyl-L-methionine</name>
        <dbReference type="ChEBI" id="CHEBI:59789"/>
    </ligand>
</feature>
<dbReference type="Pfam" id="PF01746">
    <property type="entry name" value="tRNA_m1G_MT"/>
    <property type="match status" value="1"/>
</dbReference>
<gene>
    <name evidence="15 19" type="primary">trmD</name>
    <name evidence="19" type="ORF">RZN69_00345</name>
</gene>
<evidence type="ECO:0000313" key="20">
    <source>
        <dbReference type="Proteomes" id="UP001304300"/>
    </source>
</evidence>
<dbReference type="Gene3D" id="1.10.1270.20">
    <property type="entry name" value="tRNA(m1g37)methyltransferase, domain 2"/>
    <property type="match status" value="1"/>
</dbReference>
<dbReference type="AlphaFoldDB" id="A0AAQ3L9V6"/>
<keyword evidence="7 15" id="KW-0963">Cytoplasm</keyword>
<dbReference type="PIRSF" id="PIRSF000386">
    <property type="entry name" value="tRNA_mtase"/>
    <property type="match status" value="1"/>
</dbReference>
<comment type="subunit">
    <text evidence="4 15 17">Homodimer.</text>
</comment>
<evidence type="ECO:0000256" key="7">
    <source>
        <dbReference type="ARBA" id="ARBA00022490"/>
    </source>
</evidence>
<dbReference type="SUPFAM" id="SSF75217">
    <property type="entry name" value="alpha/beta knot"/>
    <property type="match status" value="1"/>
</dbReference>
<comment type="subcellular location">
    <subcellularLocation>
        <location evidence="2 15 17">Cytoplasm</location>
    </subcellularLocation>
</comment>
<comment type="function">
    <text evidence="1 15 17">Specifically methylates guanosine-37 in various tRNAs.</text>
</comment>
<evidence type="ECO:0000256" key="15">
    <source>
        <dbReference type="HAMAP-Rule" id="MF_00605"/>
    </source>
</evidence>
<dbReference type="GO" id="GO:0005829">
    <property type="term" value="C:cytosol"/>
    <property type="evidence" value="ECO:0007669"/>
    <property type="project" value="TreeGrafter"/>
</dbReference>
<evidence type="ECO:0000256" key="5">
    <source>
        <dbReference type="ARBA" id="ARBA00012807"/>
    </source>
</evidence>
<evidence type="ECO:0000256" key="10">
    <source>
        <dbReference type="ARBA" id="ARBA00022691"/>
    </source>
</evidence>
<proteinExistence type="inferred from homology"/>
<evidence type="ECO:0000313" key="19">
    <source>
        <dbReference type="EMBL" id="WOO41516.1"/>
    </source>
</evidence>
<dbReference type="CDD" id="cd18080">
    <property type="entry name" value="TrmD-like"/>
    <property type="match status" value="1"/>
</dbReference>
<dbReference type="EMBL" id="CP136920">
    <property type="protein sequence ID" value="WOO41516.1"/>
    <property type="molecule type" value="Genomic_DNA"/>
</dbReference>
<dbReference type="GO" id="GO:0052906">
    <property type="term" value="F:tRNA (guanine(37)-N1)-methyltransferase activity"/>
    <property type="evidence" value="ECO:0007669"/>
    <property type="project" value="UniProtKB-UniRule"/>
</dbReference>